<reference evidence="6" key="2">
    <citation type="submission" date="2023-05" db="EMBL/GenBank/DDBJ databases">
        <authorList>
            <person name="Schelkunov M.I."/>
        </authorList>
    </citation>
    <scope>NUCLEOTIDE SEQUENCE</scope>
    <source>
        <strain evidence="6">Hsosn_3</strain>
        <tissue evidence="6">Leaf</tissue>
    </source>
</reference>
<dbReference type="Pfam" id="PF00443">
    <property type="entry name" value="UCH"/>
    <property type="match status" value="1"/>
</dbReference>
<dbReference type="InterPro" id="IPR028889">
    <property type="entry name" value="USP"/>
</dbReference>
<feature type="compositionally biased region" description="Basic and acidic residues" evidence="4">
    <location>
        <begin position="257"/>
        <end position="273"/>
    </location>
</feature>
<keyword evidence="3" id="KW-0175">Coiled coil</keyword>
<dbReference type="InterPro" id="IPR013087">
    <property type="entry name" value="Znf_C2H2_type"/>
</dbReference>
<feature type="region of interest" description="Disordered" evidence="4">
    <location>
        <begin position="903"/>
        <end position="931"/>
    </location>
</feature>
<evidence type="ECO:0000256" key="4">
    <source>
        <dbReference type="SAM" id="MobiDB-lite"/>
    </source>
</evidence>
<evidence type="ECO:0000256" key="3">
    <source>
        <dbReference type="SAM" id="Coils"/>
    </source>
</evidence>
<keyword evidence="2 6" id="KW-0378">Hydrolase</keyword>
<name>A0AAD8HV09_9APIA</name>
<protein>
    <submittedName>
        <fullName evidence="6">Inactive ubiquitin carboxyl-terminal hydrolase 54</fullName>
    </submittedName>
</protein>
<organism evidence="6 7">
    <name type="scientific">Heracleum sosnowskyi</name>
    <dbReference type="NCBI Taxonomy" id="360622"/>
    <lineage>
        <taxon>Eukaryota</taxon>
        <taxon>Viridiplantae</taxon>
        <taxon>Streptophyta</taxon>
        <taxon>Embryophyta</taxon>
        <taxon>Tracheophyta</taxon>
        <taxon>Spermatophyta</taxon>
        <taxon>Magnoliopsida</taxon>
        <taxon>eudicotyledons</taxon>
        <taxon>Gunneridae</taxon>
        <taxon>Pentapetalae</taxon>
        <taxon>asterids</taxon>
        <taxon>campanulids</taxon>
        <taxon>Apiales</taxon>
        <taxon>Apiaceae</taxon>
        <taxon>Apioideae</taxon>
        <taxon>apioid superclade</taxon>
        <taxon>Tordylieae</taxon>
        <taxon>Tordyliinae</taxon>
        <taxon>Heracleum</taxon>
    </lineage>
</organism>
<dbReference type="CDD" id="cd02257">
    <property type="entry name" value="Peptidase_C19"/>
    <property type="match status" value="1"/>
</dbReference>
<proteinExistence type="predicted"/>
<dbReference type="PANTHER" id="PTHR22975:SF9">
    <property type="entry name" value="ECHINUS SPLICE FORM 3"/>
    <property type="match status" value="1"/>
</dbReference>
<dbReference type="Gene3D" id="3.90.70.10">
    <property type="entry name" value="Cysteine proteinases"/>
    <property type="match status" value="1"/>
</dbReference>
<accession>A0AAD8HV09</accession>
<dbReference type="InterPro" id="IPR001394">
    <property type="entry name" value="Peptidase_C19_UCH"/>
</dbReference>
<feature type="region of interest" description="Disordered" evidence="4">
    <location>
        <begin position="285"/>
        <end position="327"/>
    </location>
</feature>
<comment type="caution">
    <text evidence="6">The sequence shown here is derived from an EMBL/GenBank/DDBJ whole genome shotgun (WGS) entry which is preliminary data.</text>
</comment>
<reference evidence="6" key="1">
    <citation type="submission" date="2023-02" db="EMBL/GenBank/DDBJ databases">
        <title>Genome of toxic invasive species Heracleum sosnowskyi carries increased number of genes despite the absence of recent whole-genome duplications.</title>
        <authorList>
            <person name="Schelkunov M."/>
            <person name="Shtratnikova V."/>
            <person name="Makarenko M."/>
            <person name="Klepikova A."/>
            <person name="Omelchenko D."/>
            <person name="Novikova G."/>
            <person name="Obukhova E."/>
            <person name="Bogdanov V."/>
            <person name="Penin A."/>
            <person name="Logacheva M."/>
        </authorList>
    </citation>
    <scope>NUCLEOTIDE SEQUENCE</scope>
    <source>
        <strain evidence="6">Hsosn_3</strain>
        <tissue evidence="6">Leaf</tissue>
    </source>
</reference>
<dbReference type="GO" id="GO:0016579">
    <property type="term" value="P:protein deubiquitination"/>
    <property type="evidence" value="ECO:0007669"/>
    <property type="project" value="InterPro"/>
</dbReference>
<dbReference type="InterPro" id="IPR006866">
    <property type="entry name" value="DUF627_N"/>
</dbReference>
<evidence type="ECO:0000256" key="2">
    <source>
        <dbReference type="ARBA" id="ARBA00022801"/>
    </source>
</evidence>
<feature type="region of interest" description="Disordered" evidence="4">
    <location>
        <begin position="249"/>
        <end position="273"/>
    </location>
</feature>
<dbReference type="Proteomes" id="UP001237642">
    <property type="component" value="Unassembled WGS sequence"/>
</dbReference>
<feature type="coiled-coil region" evidence="3">
    <location>
        <begin position="976"/>
        <end position="1010"/>
    </location>
</feature>
<feature type="compositionally biased region" description="Polar residues" evidence="4">
    <location>
        <begin position="286"/>
        <end position="309"/>
    </location>
</feature>
<dbReference type="InterPro" id="IPR006865">
    <property type="entry name" value="DUF629"/>
</dbReference>
<dbReference type="InterPro" id="IPR052398">
    <property type="entry name" value="Ubiquitin_hydrolase_53/54"/>
</dbReference>
<dbReference type="Pfam" id="PF04781">
    <property type="entry name" value="DUF627"/>
    <property type="match status" value="1"/>
</dbReference>
<sequence length="1591" mass="179969">MGHKKRSVATRSKQVETNPSSLDIEHRNVNLLSSESNKLELAKFESSLVIGNENSVDYGVIKLECEKALNTLRRGGHMKAVRVMKELCGKSENSVSSGLVYRVQGTVFVKVASIIDDMSKKRKFVRSAIESAKKAVELCPESVEFAHFYANLLYEAASDAMEYEEVVRECERALMIENPVDPAKESLQEESQLKVSTADVRIGNVQNELRALIQKSNFGSISTWMKTLGNGDEKFRFIPIRRAVEDPMEVGLGQARRPNEIKKATKTPEERRKEIEVRVAAARLLQQKSESPQTQDDSNKGLDQSSGPGQRTGERKKGGNGKKNSSFSERKDFVQSYWNSMTLEMKIDLLKISMSDIKAHCSLLKDARASEVLLEAISFAEARKRWKFWVCCSCSEKFSDSESHLNHVVQEHVGKMSSEMKSVFPRSVNDEWAHMFLNCPWKPLDVSAAVEMIQKQSNSTAASFVYDLYQRNVIDEGKDCFAHNDNSDSGRDSFPQDKEMSHGFETGGYDGVSDSVRKECNKNPSCIPISFPGNWPLSDDVECAKLLEKISSVSLRFHISLVRKCHLSRYPEKNSTLDDASSIIQAEITEKLVLDELNSFLLLDKHFMPCKVFPGISLDAVTDDATSSVSASVAHENGVPFDADSLLSWIYAGSRSGDHLSQWTHMKEQKSNQGMEILQNLEKDFQHLQSLCERKIEHLSYDDALQTIEDICIEEGKRRDLVTEYVPQGFESVLRKWQEDLIKSDNEVMSKGNRFELDAISNVFKEAESLNVNQFGYEETYVGMGMNLSDLESGEEDNWRSRNFLHQADSYIEVAIQRQKEHLSIELNKIDARLLRCVTEMQHLEAKLEPTSAHDYRSILLPLLKSFIRAHLEDLAEKYATEKSDAAREAFLAELALDSKKGIVKGNDSSRNAHDKSKDKKRSKDLRKTKDVKVITNNELHMHPRETAESISSAAFGYDEDYFETEPVVAGGGVDLRDKEEELQLRELELEAEERKLEETLEYQRRVESEAKEKLLAEQHKRSAMTTIEKNAAVDIPDDYFRNKDNDKHVPEALHNFQQEHIRQSNGFGNNIGNVPEKNGDEEAQRIGITHSNKIDDKIKPSLSNGVIGDNGSVVFDRRTGRRGKHQKNSNKVVDRNYQHLPSQEIGKAGKLILNDTQDDAGLVNGTKTLRQLRSEEDEEERFQADLKRAVRQSLDAFHGKKNSSSPRMQQEKFLGMDGVGVVPNGISIDSVNGIGAYGRGLKNEVGEYNCFLNVIIQSLWHIRRFRADFLRRSTTGHVHVGDPCVICALCDIFNALSMGSTDLKREAVAPTSLRIALSNLYPESNFFQEAQMNDASEVLGVIFDCLHRSFTSGFGVSDTESVESNGTGSWDCANHACVAHSLFGMNIFERMNCYNCGLESREMKYTSFFHNINANALRTMKVMCPESSFDELINLVERNDRFMCDPEVRGCGKLNYKHHILSTRPHVFTAVLGWQNTCESVDDIRSTLEALATDIDIGVLYRGLDPENRHRLISVVCYYGQHYHCFAYSHDHERWIMYDDKTVKLIGGWDDVITMCEKGHLQPQIVRAAHEGRSAKRFLSMEVLPLSWVP</sequence>
<dbReference type="GO" id="GO:0004843">
    <property type="term" value="F:cysteine-type deubiquitinase activity"/>
    <property type="evidence" value="ECO:0007669"/>
    <property type="project" value="InterPro"/>
</dbReference>
<evidence type="ECO:0000256" key="1">
    <source>
        <dbReference type="ARBA" id="ARBA00022786"/>
    </source>
</evidence>
<dbReference type="Pfam" id="PF04780">
    <property type="entry name" value="DUF629"/>
    <property type="match status" value="2"/>
</dbReference>
<feature type="domain" description="USP" evidence="5">
    <location>
        <begin position="1240"/>
        <end position="1568"/>
    </location>
</feature>
<feature type="region of interest" description="Disordered" evidence="4">
    <location>
        <begin position="1"/>
        <end position="20"/>
    </location>
</feature>
<gene>
    <name evidence="6" type="ORF">POM88_029512</name>
</gene>
<keyword evidence="7" id="KW-1185">Reference proteome</keyword>
<evidence type="ECO:0000313" key="7">
    <source>
        <dbReference type="Proteomes" id="UP001237642"/>
    </source>
</evidence>
<dbReference type="EMBL" id="JAUIZM010000007">
    <property type="protein sequence ID" value="KAK1373319.1"/>
    <property type="molecule type" value="Genomic_DNA"/>
</dbReference>
<evidence type="ECO:0000259" key="5">
    <source>
        <dbReference type="PROSITE" id="PS50235"/>
    </source>
</evidence>
<dbReference type="SUPFAM" id="SSF54001">
    <property type="entry name" value="Cysteine proteinases"/>
    <property type="match status" value="1"/>
</dbReference>
<evidence type="ECO:0000313" key="6">
    <source>
        <dbReference type="EMBL" id="KAK1373319.1"/>
    </source>
</evidence>
<dbReference type="PANTHER" id="PTHR22975">
    <property type="entry name" value="UBIQUITIN SPECIFIC PROTEINASE"/>
    <property type="match status" value="1"/>
</dbReference>
<dbReference type="PROSITE" id="PS00028">
    <property type="entry name" value="ZINC_FINGER_C2H2_1"/>
    <property type="match status" value="1"/>
</dbReference>
<dbReference type="PROSITE" id="PS50235">
    <property type="entry name" value="USP_3"/>
    <property type="match status" value="1"/>
</dbReference>
<dbReference type="InterPro" id="IPR038765">
    <property type="entry name" value="Papain-like_cys_pep_sf"/>
</dbReference>
<keyword evidence="1" id="KW-0833">Ubl conjugation pathway</keyword>
<feature type="compositionally biased region" description="Polar residues" evidence="4">
    <location>
        <begin position="9"/>
        <end position="20"/>
    </location>
</feature>